<dbReference type="GO" id="GO:0047259">
    <property type="term" value="F:glucomannan 4-beta-mannosyltransferase activity"/>
    <property type="evidence" value="ECO:0007669"/>
    <property type="project" value="UniProtKB-EC"/>
</dbReference>
<keyword evidence="2 17" id="KW-0328">Glycosyltransferase</keyword>
<dbReference type="EMBL" id="KK100790">
    <property type="protein sequence ID" value="KIZ03749.1"/>
    <property type="molecule type" value="Genomic_DNA"/>
</dbReference>
<keyword evidence="14" id="KW-0129">CBS domain</keyword>
<protein>
    <recommendedName>
        <fullName evidence="12">glucomannan 4-beta-mannosyltransferase</fullName>
        <ecNumber evidence="12">2.4.1.32</ecNumber>
    </recommendedName>
    <alternativeName>
        <fullName evidence="13">Glucomannan synthase</fullName>
    </alternativeName>
</protein>
<dbReference type="PANTHER" id="PTHR32044">
    <property type="entry name" value="GLUCOMANNAN 4-BETA-MANNOSYLTRANSFERASE 9"/>
    <property type="match status" value="1"/>
</dbReference>
<evidence type="ECO:0000256" key="12">
    <source>
        <dbReference type="ARBA" id="ARBA00066505"/>
    </source>
</evidence>
<dbReference type="Pfam" id="PF13632">
    <property type="entry name" value="Glyco_trans_2_3"/>
    <property type="match status" value="1"/>
</dbReference>
<evidence type="ECO:0000256" key="9">
    <source>
        <dbReference type="ARBA" id="ARBA00051800"/>
    </source>
</evidence>
<comment type="subcellular location">
    <subcellularLocation>
        <location evidence="1">Golgi apparatus membrane</location>
        <topology evidence="1">Multi-pass membrane protein</topology>
    </subcellularLocation>
</comment>
<dbReference type="Gene3D" id="3.90.550.10">
    <property type="entry name" value="Spore Coat Polysaccharide Biosynthesis Protein SpsA, Chain A"/>
    <property type="match status" value="1"/>
</dbReference>
<evidence type="ECO:0000256" key="4">
    <source>
        <dbReference type="ARBA" id="ARBA00022692"/>
    </source>
</evidence>
<evidence type="ECO:0000256" key="1">
    <source>
        <dbReference type="ARBA" id="ARBA00004653"/>
    </source>
</evidence>
<dbReference type="SUPFAM" id="SSF54631">
    <property type="entry name" value="CBS-domain pair"/>
    <property type="match status" value="1"/>
</dbReference>
<feature type="transmembrane region" description="Helical" evidence="15">
    <location>
        <begin position="558"/>
        <end position="578"/>
    </location>
</feature>
<dbReference type="GO" id="GO:0000139">
    <property type="term" value="C:Golgi membrane"/>
    <property type="evidence" value="ECO:0007669"/>
    <property type="project" value="UniProtKB-SubCell"/>
</dbReference>
<dbReference type="PROSITE" id="PS51371">
    <property type="entry name" value="CBS"/>
    <property type="match status" value="2"/>
</dbReference>
<keyword evidence="5 15" id="KW-1133">Transmembrane helix</keyword>
<comment type="function">
    <text evidence="10">Probable mannan synthase which consists of a 4-beta-mannosyltransferase activity on mannan using GDP-mannose. The beta-1,4-mannan product is the backbone for galactomannan synthesis by galactomannan galactosyltransferase. Galactomannan is a noncellulosic polysaccharides of plant cell wall.</text>
</comment>
<evidence type="ECO:0000256" key="15">
    <source>
        <dbReference type="SAM" id="Phobius"/>
    </source>
</evidence>
<evidence type="ECO:0000256" key="2">
    <source>
        <dbReference type="ARBA" id="ARBA00022676"/>
    </source>
</evidence>
<dbReference type="InterPro" id="IPR029044">
    <property type="entry name" value="Nucleotide-diphossugar_trans"/>
</dbReference>
<dbReference type="PANTHER" id="PTHR32044:SF80">
    <property type="entry name" value="XYLOGLUCAN GLYCOSYLTRANSFERASE 2-RELATED"/>
    <property type="match status" value="1"/>
</dbReference>
<keyword evidence="7 15" id="KW-0472">Membrane</keyword>
<evidence type="ECO:0000259" key="16">
    <source>
        <dbReference type="PROSITE" id="PS51371"/>
    </source>
</evidence>
<evidence type="ECO:0000313" key="17">
    <source>
        <dbReference type="EMBL" id="KIZ03749.1"/>
    </source>
</evidence>
<feature type="transmembrane region" description="Helical" evidence="15">
    <location>
        <begin position="144"/>
        <end position="164"/>
    </location>
</feature>
<keyword evidence="18" id="KW-1185">Reference proteome</keyword>
<reference evidence="17 18" key="1">
    <citation type="journal article" date="2013" name="BMC Genomics">
        <title>Reconstruction of the lipid metabolism for the microalga Monoraphidium neglectum from its genome sequence reveals characteristics suitable for biofuel production.</title>
        <authorList>
            <person name="Bogen C."/>
            <person name="Al-Dilaimi A."/>
            <person name="Albersmeier A."/>
            <person name="Wichmann J."/>
            <person name="Grundmann M."/>
            <person name="Rupp O."/>
            <person name="Lauersen K.J."/>
            <person name="Blifernez-Klassen O."/>
            <person name="Kalinowski J."/>
            <person name="Goesmann A."/>
            <person name="Mussgnug J.H."/>
            <person name="Kruse O."/>
        </authorList>
    </citation>
    <scope>NUCLEOTIDE SEQUENCE [LARGE SCALE GENOMIC DNA]</scope>
    <source>
        <strain evidence="17 18">SAG 48.87</strain>
    </source>
</reference>
<evidence type="ECO:0000256" key="11">
    <source>
        <dbReference type="ARBA" id="ARBA00060879"/>
    </source>
</evidence>
<dbReference type="FunFam" id="3.90.550.10:FF:000057">
    <property type="entry name" value="Glycosyltransferase-like protein, family 2"/>
    <property type="match status" value="1"/>
</dbReference>
<evidence type="ECO:0000256" key="3">
    <source>
        <dbReference type="ARBA" id="ARBA00022679"/>
    </source>
</evidence>
<evidence type="ECO:0000256" key="7">
    <source>
        <dbReference type="ARBA" id="ARBA00023136"/>
    </source>
</evidence>
<keyword evidence="4 15" id="KW-0812">Transmembrane</keyword>
<evidence type="ECO:0000256" key="10">
    <source>
        <dbReference type="ARBA" id="ARBA00056537"/>
    </source>
</evidence>
<evidence type="ECO:0000256" key="13">
    <source>
        <dbReference type="ARBA" id="ARBA00076024"/>
    </source>
</evidence>
<dbReference type="InterPro" id="IPR000644">
    <property type="entry name" value="CBS_dom"/>
</dbReference>
<dbReference type="SUPFAM" id="SSF53448">
    <property type="entry name" value="Nucleotide-diphospho-sugar transferases"/>
    <property type="match status" value="1"/>
</dbReference>
<dbReference type="InterPro" id="IPR046342">
    <property type="entry name" value="CBS_dom_sf"/>
</dbReference>
<keyword evidence="6" id="KW-0333">Golgi apparatus</keyword>
<dbReference type="GeneID" id="25737089"/>
<sequence length="707" mass="79001">MTQGDIYTCGPDDTVDSALEKLVRHRVTGLPVVDASNRVVGVVSDSDLLALHNLGRVKDDRQMFPAADETWAAFTEVKRLLAKTSGKSVRDVMTENPITVKPTADLDEAARTLLIKKIHRLPVVDEEGQLAAAAQRRRRRPDAAAAEGALAAPAAAAATMWWYIAFGIVFSVYAIDLLFLFIASLFAAVVEHFVPPISTAACRAAKKRQRLAAAKQQHSGIKARAAADVAKANGAAANGRAAAAGGKNPDLAIVVDTRSNGALPSDPVKPSGVPGADKYGHLTDLYRGEFPKVMIQLPMYNEDAHCDLIIQRCCKIMWPSHRILIQVCDDSTREAVRKKVDAAVISALEQGHNVQLVRRDNRSGFKAGAMVDGMKRVEDQGFEFVAIFDADFEPPEDFFYQTIVHMMRDDNLAFVQTRWTFTNSNSLLTWAQKVGLEFHFAVEQRARSFLGQFFNFNGTAGVWRIKAINDAGGWESDTVVEDMDLSLRVYLRGWRSLYLHDVCCPNELPSTLSAYKTQQFRWLSGPMQIVRKSFANIFFSKEIGFFSKLNCYWFFCRYFVFALVTLVALLASPIVLWLDPWVWGFPTIFFLVSANVAVVVYLYFTILSYIFLLFSVVLGYFKMWAMISGILGLKKSKSWKVTLKFAANDNNSWLRSYHKPYTLELALFAYYGAMLGMSIWTENWGLTAYNGVMSLAFLIVSFGDYFL</sequence>
<organism evidence="17 18">
    <name type="scientific">Monoraphidium neglectum</name>
    <dbReference type="NCBI Taxonomy" id="145388"/>
    <lineage>
        <taxon>Eukaryota</taxon>
        <taxon>Viridiplantae</taxon>
        <taxon>Chlorophyta</taxon>
        <taxon>core chlorophytes</taxon>
        <taxon>Chlorophyceae</taxon>
        <taxon>CS clade</taxon>
        <taxon>Sphaeropleales</taxon>
        <taxon>Selenastraceae</taxon>
        <taxon>Monoraphidium</taxon>
    </lineage>
</organism>
<feature type="domain" description="CBS" evidence="16">
    <location>
        <begin position="1"/>
        <end position="61"/>
    </location>
</feature>
<proteinExistence type="inferred from homology"/>
<comment type="similarity">
    <text evidence="11">Belongs to the glycosyltransferase 2 family. Plant cellulose synthase-like A subfamily.</text>
</comment>
<dbReference type="SMART" id="SM00116">
    <property type="entry name" value="CBS"/>
    <property type="match status" value="2"/>
</dbReference>
<dbReference type="GO" id="GO:0071555">
    <property type="term" value="P:cell wall organization"/>
    <property type="evidence" value="ECO:0007669"/>
    <property type="project" value="UniProtKB-KW"/>
</dbReference>
<dbReference type="STRING" id="145388.A0A0D2LAD2"/>
<dbReference type="RefSeq" id="XP_013902768.1">
    <property type="nucleotide sequence ID" value="XM_014047314.1"/>
</dbReference>
<comment type="catalytic activity">
    <reaction evidence="9">
        <text>GDP-mannose + (glucomannan)n = GDP + (glucomannan)n+1.</text>
        <dbReference type="EC" id="2.4.1.32"/>
    </reaction>
</comment>
<name>A0A0D2LAD2_9CHLO</name>
<feature type="domain" description="CBS" evidence="16">
    <location>
        <begin position="93"/>
        <end position="150"/>
    </location>
</feature>
<evidence type="ECO:0000256" key="8">
    <source>
        <dbReference type="ARBA" id="ARBA00023316"/>
    </source>
</evidence>
<dbReference type="InterPro" id="IPR001173">
    <property type="entry name" value="Glyco_trans_2-like"/>
</dbReference>
<feature type="transmembrane region" description="Helical" evidence="15">
    <location>
        <begin position="686"/>
        <end position="706"/>
    </location>
</feature>
<dbReference type="OrthoDB" id="72851at2759"/>
<evidence type="ECO:0000313" key="18">
    <source>
        <dbReference type="Proteomes" id="UP000054498"/>
    </source>
</evidence>
<gene>
    <name evidence="17" type="ORF">MNEG_4211</name>
</gene>
<dbReference type="Pfam" id="PF00571">
    <property type="entry name" value="CBS"/>
    <property type="match status" value="2"/>
</dbReference>
<dbReference type="EC" id="2.4.1.32" evidence="12"/>
<evidence type="ECO:0000256" key="14">
    <source>
        <dbReference type="PROSITE-ProRule" id="PRU00703"/>
    </source>
</evidence>
<dbReference type="AlphaFoldDB" id="A0A0D2LAD2"/>
<evidence type="ECO:0000256" key="5">
    <source>
        <dbReference type="ARBA" id="ARBA00022989"/>
    </source>
</evidence>
<dbReference type="KEGG" id="mng:MNEG_4211"/>
<keyword evidence="3 17" id="KW-0808">Transferase</keyword>
<dbReference type="Proteomes" id="UP000054498">
    <property type="component" value="Unassembled WGS sequence"/>
</dbReference>
<evidence type="ECO:0000256" key="6">
    <source>
        <dbReference type="ARBA" id="ARBA00023034"/>
    </source>
</evidence>
<accession>A0A0D2LAD2</accession>
<keyword evidence="8" id="KW-0961">Cell wall biogenesis/degradation</keyword>
<dbReference type="Gene3D" id="3.10.580.10">
    <property type="entry name" value="CBS-domain"/>
    <property type="match status" value="1"/>
</dbReference>